<dbReference type="PANTHER" id="PTHR43620">
    <property type="entry name" value="GLYCEROPHOSPHORYL DIESTER PHOSPHODIESTERASE"/>
    <property type="match status" value="1"/>
</dbReference>
<keyword evidence="3" id="KW-0319">Glycerol metabolism</keyword>
<sequence length="566" mass="60518">MAQPLVFFALSLLLGVARARTWPTLSGEAPRVVARGILGDLPGVHRAAFLFANAMSMSDVVLFCDLQLTKDGVGICRTDLRLDNSSNIADVFPDGDQTYKVNGSPVQGCQNIFSRPNVFDGIYPITTLDDVRGMRPAQLWLNVQSNAALHASFFSAAVRHLLHAARPGHRCLRRGRGGAHARGLISSPEIGFLKKMARKGAKGRKMKLIFKFLEEDEVEPTTARPYGAFLQDLRPRAFCSGILPLHLAPGRCSPTPSAMTCGRSSYNVSQTHGLIISNSFPYPLHRFAEEPDENAGKFLTLAEFLTLQANSIKGILVNLENAAYLASKKGLDVVGEVSAVLVNSRFTRQVMIQSDDSSVLARFRDSAPSYRRVLLVKETEITRVAHAVNIPRSSVVSSSGGFLVSSTDVVAEFQAANVSVFVSVLRNEFMNIAFDFLADPIVEIASYLSQFGADGVVTEFPATATAYIRSPCYNYSSVGGYAILPVQPGSLLGMAAPGAAPPTEPPAPALAVSDVVDPPLPPVMDPDETSPGAAPSALPSGQPSDGIPSPWILSAAIAGAVFLRLP</sequence>
<evidence type="ECO:0000256" key="6">
    <source>
        <dbReference type="SAM" id="MobiDB-lite"/>
    </source>
</evidence>
<dbReference type="Pfam" id="PF03009">
    <property type="entry name" value="GDPD"/>
    <property type="match status" value="1"/>
</dbReference>
<name>A0A7I8IK92_SPIIN</name>
<keyword evidence="4" id="KW-0378">Hydrolase</keyword>
<evidence type="ECO:0000256" key="5">
    <source>
        <dbReference type="ARBA" id="ARBA00047512"/>
    </source>
</evidence>
<dbReference type="Gene3D" id="3.20.20.190">
    <property type="entry name" value="Phosphatidylinositol (PI) phosphodiesterase"/>
    <property type="match status" value="2"/>
</dbReference>
<keyword evidence="10" id="KW-1185">Reference proteome</keyword>
<dbReference type="SUPFAM" id="SSF51695">
    <property type="entry name" value="PLC-like phosphodiesterases"/>
    <property type="match status" value="2"/>
</dbReference>
<protein>
    <recommendedName>
        <fullName evidence="1">glycerophosphodiester phosphodiesterase</fullName>
        <ecNumber evidence="1">3.1.4.46</ecNumber>
    </recommendedName>
</protein>
<evidence type="ECO:0000313" key="9">
    <source>
        <dbReference type="EMBL" id="CAA2618086.1"/>
    </source>
</evidence>
<evidence type="ECO:0000256" key="3">
    <source>
        <dbReference type="ARBA" id="ARBA00022798"/>
    </source>
</evidence>
<dbReference type="InterPro" id="IPR030395">
    <property type="entry name" value="GP_PDE_dom"/>
</dbReference>
<keyword evidence="2 7" id="KW-0732">Signal</keyword>
<feature type="chain" id="PRO_5029519600" description="glycerophosphodiester phosphodiesterase" evidence="7">
    <location>
        <begin position="20"/>
        <end position="566"/>
    </location>
</feature>
<dbReference type="GO" id="GO:0008889">
    <property type="term" value="F:glycerophosphodiester phosphodiesterase activity"/>
    <property type="evidence" value="ECO:0007669"/>
    <property type="project" value="UniProtKB-EC"/>
</dbReference>
<dbReference type="PANTHER" id="PTHR43620:SF44">
    <property type="entry name" value="GLYCEROPHOSPHODIESTER PHOSPHODIESTERASE GDPDL6-RELATED"/>
    <property type="match status" value="1"/>
</dbReference>
<accession>A0A7I8IK92</accession>
<dbReference type="Proteomes" id="UP001189122">
    <property type="component" value="Unassembled WGS sequence"/>
</dbReference>
<evidence type="ECO:0000256" key="7">
    <source>
        <dbReference type="SAM" id="SignalP"/>
    </source>
</evidence>
<dbReference type="EMBL" id="CACRZD030000003">
    <property type="protein sequence ID" value="CAA6657783.1"/>
    <property type="molecule type" value="Genomic_DNA"/>
</dbReference>
<dbReference type="GO" id="GO:0006629">
    <property type="term" value="P:lipid metabolic process"/>
    <property type="evidence" value="ECO:0007669"/>
    <property type="project" value="InterPro"/>
</dbReference>
<evidence type="ECO:0000259" key="8">
    <source>
        <dbReference type="PROSITE" id="PS51704"/>
    </source>
</evidence>
<dbReference type="GO" id="GO:0006071">
    <property type="term" value="P:glycerol metabolic process"/>
    <property type="evidence" value="ECO:0007669"/>
    <property type="project" value="UniProtKB-KW"/>
</dbReference>
<reference evidence="9 10" key="1">
    <citation type="submission" date="2019-12" db="EMBL/GenBank/DDBJ databases">
        <authorList>
            <person name="Scholz U."/>
            <person name="Mascher M."/>
            <person name="Fiebig A."/>
        </authorList>
    </citation>
    <scope>NUCLEOTIDE SEQUENCE</scope>
</reference>
<feature type="signal peptide" evidence="7">
    <location>
        <begin position="1"/>
        <end position="19"/>
    </location>
</feature>
<dbReference type="AlphaFoldDB" id="A0A7I8IK92"/>
<evidence type="ECO:0000256" key="4">
    <source>
        <dbReference type="ARBA" id="ARBA00022801"/>
    </source>
</evidence>
<evidence type="ECO:0000256" key="1">
    <source>
        <dbReference type="ARBA" id="ARBA00012247"/>
    </source>
</evidence>
<dbReference type="PROSITE" id="PS51704">
    <property type="entry name" value="GP_PDE"/>
    <property type="match status" value="1"/>
</dbReference>
<evidence type="ECO:0000256" key="2">
    <source>
        <dbReference type="ARBA" id="ARBA00022729"/>
    </source>
</evidence>
<dbReference type="EC" id="3.1.4.46" evidence="1"/>
<organism evidence="9">
    <name type="scientific">Spirodela intermedia</name>
    <name type="common">Intermediate duckweed</name>
    <dbReference type="NCBI Taxonomy" id="51605"/>
    <lineage>
        <taxon>Eukaryota</taxon>
        <taxon>Viridiplantae</taxon>
        <taxon>Streptophyta</taxon>
        <taxon>Embryophyta</taxon>
        <taxon>Tracheophyta</taxon>
        <taxon>Spermatophyta</taxon>
        <taxon>Magnoliopsida</taxon>
        <taxon>Liliopsida</taxon>
        <taxon>Araceae</taxon>
        <taxon>Lemnoideae</taxon>
        <taxon>Spirodela</taxon>
    </lineage>
</organism>
<proteinExistence type="predicted"/>
<feature type="domain" description="GP-PDE" evidence="8">
    <location>
        <begin position="30"/>
        <end position="468"/>
    </location>
</feature>
<gene>
    <name evidence="9" type="ORF">SI7747_03004247</name>
</gene>
<dbReference type="InterPro" id="IPR017946">
    <property type="entry name" value="PLC-like_Pdiesterase_TIM-brl"/>
</dbReference>
<dbReference type="EMBL" id="LR743590">
    <property type="protein sequence ID" value="CAA2618086.1"/>
    <property type="molecule type" value="Genomic_DNA"/>
</dbReference>
<evidence type="ECO:0000313" key="10">
    <source>
        <dbReference type="Proteomes" id="UP001189122"/>
    </source>
</evidence>
<comment type="catalytic activity">
    <reaction evidence="5">
        <text>a sn-glycero-3-phosphodiester + H2O = an alcohol + sn-glycerol 3-phosphate + H(+)</text>
        <dbReference type="Rhea" id="RHEA:12969"/>
        <dbReference type="ChEBI" id="CHEBI:15377"/>
        <dbReference type="ChEBI" id="CHEBI:15378"/>
        <dbReference type="ChEBI" id="CHEBI:30879"/>
        <dbReference type="ChEBI" id="CHEBI:57597"/>
        <dbReference type="ChEBI" id="CHEBI:83408"/>
        <dbReference type="EC" id="3.1.4.46"/>
    </reaction>
</comment>
<feature type="region of interest" description="Disordered" evidence="6">
    <location>
        <begin position="518"/>
        <end position="544"/>
    </location>
</feature>